<proteinExistence type="predicted"/>
<protein>
    <submittedName>
        <fullName evidence="3">Helix-turn-helix transcriptional regulator</fullName>
    </submittedName>
</protein>
<name>A0ABS8IDA3_9NOSO</name>
<dbReference type="CDD" id="cd00093">
    <property type="entry name" value="HTH_XRE"/>
    <property type="match status" value="1"/>
</dbReference>
<feature type="domain" description="HTH cro/C1-type" evidence="2">
    <location>
        <begin position="20"/>
        <end position="66"/>
    </location>
</feature>
<dbReference type="EMBL" id="JAIVFQ010000044">
    <property type="protein sequence ID" value="MCC5602147.1"/>
    <property type="molecule type" value="Genomic_DNA"/>
</dbReference>
<dbReference type="Pfam" id="PF13443">
    <property type="entry name" value="HTH_26"/>
    <property type="match status" value="1"/>
</dbReference>
<dbReference type="RefSeq" id="WP_242064958.1">
    <property type="nucleotide sequence ID" value="NZ_JAIVFQ010000044.1"/>
</dbReference>
<reference evidence="3 4" key="1">
    <citation type="journal article" date="2021" name="Microorganisms">
        <title>Genome Evolution of Filamentous Cyanobacterium Nostoc Species: From Facultative Symbiosis to Free Living.</title>
        <authorList>
            <person name="Huo D."/>
            <person name="Li H."/>
            <person name="Cai F."/>
            <person name="Guo X."/>
            <person name="Qiao Z."/>
            <person name="Wang W."/>
            <person name="Yu G."/>
            <person name="Li R."/>
        </authorList>
    </citation>
    <scope>NUCLEOTIDE SEQUENCE [LARGE SCALE GENOMIC DNA]</scope>
    <source>
        <strain evidence="3 4">CHAB 5714</strain>
    </source>
</reference>
<dbReference type="InterPro" id="IPR010982">
    <property type="entry name" value="Lambda_DNA-bd_dom_sf"/>
</dbReference>
<dbReference type="Proteomes" id="UP001199525">
    <property type="component" value="Unassembled WGS sequence"/>
</dbReference>
<accession>A0ABS8IDA3</accession>
<evidence type="ECO:0000313" key="3">
    <source>
        <dbReference type="EMBL" id="MCC5602147.1"/>
    </source>
</evidence>
<gene>
    <name evidence="3" type="ORF">LC586_23840</name>
</gene>
<evidence type="ECO:0000313" key="4">
    <source>
        <dbReference type="Proteomes" id="UP001199525"/>
    </source>
</evidence>
<feature type="region of interest" description="Disordered" evidence="1">
    <location>
        <begin position="70"/>
        <end position="91"/>
    </location>
</feature>
<comment type="caution">
    <text evidence="3">The sequence shown here is derived from an EMBL/GenBank/DDBJ whole genome shotgun (WGS) entry which is preliminary data.</text>
</comment>
<organism evidence="3 4">
    <name type="scientific">Nostoc favosum CHAB5714</name>
    <dbReference type="NCBI Taxonomy" id="2780399"/>
    <lineage>
        <taxon>Bacteria</taxon>
        <taxon>Bacillati</taxon>
        <taxon>Cyanobacteriota</taxon>
        <taxon>Cyanophyceae</taxon>
        <taxon>Nostocales</taxon>
        <taxon>Nostocaceae</taxon>
        <taxon>Nostoc</taxon>
        <taxon>Nostoc favosum</taxon>
    </lineage>
</organism>
<dbReference type="SMART" id="SM00530">
    <property type="entry name" value="HTH_XRE"/>
    <property type="match status" value="1"/>
</dbReference>
<dbReference type="SUPFAM" id="SSF47413">
    <property type="entry name" value="lambda repressor-like DNA-binding domains"/>
    <property type="match status" value="1"/>
</dbReference>
<evidence type="ECO:0000259" key="2">
    <source>
        <dbReference type="PROSITE" id="PS50943"/>
    </source>
</evidence>
<sequence length="91" mass="10514">MSKKMFCRLAVLMAEKDPQLSQRQLAKETGLDITTINRLFTNNFSRVDVGTVEVLCNYFTREVGDLFEMRNPEDIPQRKSRKRSNSEVEAA</sequence>
<dbReference type="PROSITE" id="PS50943">
    <property type="entry name" value="HTH_CROC1"/>
    <property type="match status" value="1"/>
</dbReference>
<evidence type="ECO:0000256" key="1">
    <source>
        <dbReference type="SAM" id="MobiDB-lite"/>
    </source>
</evidence>
<dbReference type="InterPro" id="IPR001387">
    <property type="entry name" value="Cro/C1-type_HTH"/>
</dbReference>
<dbReference type="Gene3D" id="1.10.260.40">
    <property type="entry name" value="lambda repressor-like DNA-binding domains"/>
    <property type="match status" value="1"/>
</dbReference>
<keyword evidence="4" id="KW-1185">Reference proteome</keyword>